<evidence type="ECO:0000256" key="5">
    <source>
        <dbReference type="ARBA" id="ARBA00022946"/>
    </source>
</evidence>
<evidence type="ECO:0000313" key="13">
    <source>
        <dbReference type="EMBL" id="KAF6001907.1"/>
    </source>
</evidence>
<dbReference type="AlphaFoldDB" id="A0A7J7IHB4"/>
<keyword evidence="8 11" id="KW-0472">Membrane</keyword>
<dbReference type="GO" id="GO:0005743">
    <property type="term" value="C:mitochondrial inner membrane"/>
    <property type="evidence" value="ECO:0007669"/>
    <property type="project" value="UniProtKB-SubCell"/>
</dbReference>
<evidence type="ECO:0000313" key="14">
    <source>
        <dbReference type="Proteomes" id="UP000530660"/>
    </source>
</evidence>
<sequence length="400" mass="44250">MLHRLLPRIARRLSTERKFVGVADVNARAALLEQRLETHNGVKCRAKLRALTDDLQSLEAVSLRASSEAGRAADEAHSTKPDDVSTTPGNSSDVTENVSSNVSFESEVGPILSDANWYDPVVQGIIMLHECTGLPWWATVAAATALARLLVLPLTLNTFQNSARMQSIKPDLDAIKERMQIALQTGDQHRSRSAQQEIFRLLRENRISPFRSLVNPLVQMPLFIAFFFALRKMARIYPDELKQGGLAWFRDLAAPDPFYGLPALTSATMLIMIQIGAETGGGQLPKVALNMMRVFALGLVPLTAHFPAILFCYWLPSNFFSVLQAYFFRFQHVRRWLGCPPLGHKAAAIAPNSSDPKASQSDPTESAIRSYLKTNNSSVSLKGSELRLLKNPPRKSSKAS</sequence>
<evidence type="ECO:0000256" key="11">
    <source>
        <dbReference type="SAM" id="Phobius"/>
    </source>
</evidence>
<comment type="similarity">
    <text evidence="2 9">Belongs to the OXA1/ALB3/YidC family.</text>
</comment>
<keyword evidence="14" id="KW-1185">Reference proteome</keyword>
<dbReference type="OrthoDB" id="2148490at2759"/>
<dbReference type="GO" id="GO:0032979">
    <property type="term" value="P:protein insertion into mitochondrial inner membrane from matrix"/>
    <property type="evidence" value="ECO:0007669"/>
    <property type="project" value="TreeGrafter"/>
</dbReference>
<feature type="region of interest" description="Disordered" evidence="10">
    <location>
        <begin position="379"/>
        <end position="400"/>
    </location>
</feature>
<dbReference type="PANTHER" id="PTHR12428">
    <property type="entry name" value="OXA1"/>
    <property type="match status" value="1"/>
</dbReference>
<dbReference type="EMBL" id="VWRR01000012">
    <property type="protein sequence ID" value="KAF6001907.1"/>
    <property type="molecule type" value="Genomic_DNA"/>
</dbReference>
<feature type="transmembrane region" description="Helical" evidence="11">
    <location>
        <begin position="213"/>
        <end position="230"/>
    </location>
</feature>
<evidence type="ECO:0000256" key="6">
    <source>
        <dbReference type="ARBA" id="ARBA00022989"/>
    </source>
</evidence>
<reference evidence="13 14" key="1">
    <citation type="journal article" date="2020" name="J. Phycol.">
        <title>Comparative genome analysis reveals Cyanidiococcus gen. nov., a new extremophilic red algal genus sister to Cyanidioschyzon (Cyanidioschyzonaceae, Rhodophyta).</title>
        <authorList>
            <person name="Liu S.-L."/>
            <person name="Chiang Y.-R."/>
            <person name="Yoon H.S."/>
            <person name="Fu H.-Y."/>
        </authorList>
    </citation>
    <scope>NUCLEOTIDE SEQUENCE [LARGE SCALE GENOMIC DNA]</scope>
    <source>
        <strain evidence="13 14">THAL066</strain>
    </source>
</reference>
<evidence type="ECO:0000256" key="8">
    <source>
        <dbReference type="ARBA" id="ARBA00023136"/>
    </source>
</evidence>
<protein>
    <recommendedName>
        <fullName evidence="12">Membrane insertase YidC/Oxa/ALB C-terminal domain-containing protein</fullName>
    </recommendedName>
</protein>
<evidence type="ECO:0000256" key="3">
    <source>
        <dbReference type="ARBA" id="ARBA00022692"/>
    </source>
</evidence>
<organism evidence="13 14">
    <name type="scientific">Cyanidiococcus yangmingshanensis</name>
    <dbReference type="NCBI Taxonomy" id="2690220"/>
    <lineage>
        <taxon>Eukaryota</taxon>
        <taxon>Rhodophyta</taxon>
        <taxon>Bangiophyceae</taxon>
        <taxon>Cyanidiales</taxon>
        <taxon>Cyanidiaceae</taxon>
        <taxon>Cyanidiococcus</taxon>
    </lineage>
</organism>
<accession>A0A7J7IHB4</accession>
<feature type="compositionally biased region" description="Polar residues" evidence="10">
    <location>
        <begin position="84"/>
        <end position="93"/>
    </location>
</feature>
<gene>
    <name evidence="13" type="ORF">F1559_001233</name>
</gene>
<dbReference type="InterPro" id="IPR028055">
    <property type="entry name" value="YidC/Oxa/ALB_C"/>
</dbReference>
<dbReference type="InterPro" id="IPR001708">
    <property type="entry name" value="YidC/ALB3/OXA1/COX18"/>
</dbReference>
<dbReference type="NCBIfam" id="TIGR03592">
    <property type="entry name" value="yidC_oxa1_cterm"/>
    <property type="match status" value="1"/>
</dbReference>
<evidence type="ECO:0000256" key="9">
    <source>
        <dbReference type="RuleBase" id="RU003945"/>
    </source>
</evidence>
<keyword evidence="3 9" id="KW-0812">Transmembrane</keyword>
<dbReference type="Pfam" id="PF02096">
    <property type="entry name" value="60KD_IMP"/>
    <property type="match status" value="1"/>
</dbReference>
<feature type="transmembrane region" description="Helical" evidence="11">
    <location>
        <begin position="294"/>
        <end position="316"/>
    </location>
</feature>
<proteinExistence type="inferred from homology"/>
<dbReference type="CDD" id="cd20069">
    <property type="entry name" value="5TM_Oxa1-like"/>
    <property type="match status" value="1"/>
</dbReference>
<evidence type="ECO:0000259" key="12">
    <source>
        <dbReference type="Pfam" id="PF02096"/>
    </source>
</evidence>
<dbReference type="PANTHER" id="PTHR12428:SF66">
    <property type="entry name" value="MITOCHONDRIAL INNER MEMBRANE PROTEIN OXA1L"/>
    <property type="match status" value="1"/>
</dbReference>
<evidence type="ECO:0000256" key="2">
    <source>
        <dbReference type="ARBA" id="ARBA00009877"/>
    </source>
</evidence>
<keyword evidence="6 11" id="KW-1133">Transmembrane helix</keyword>
<evidence type="ECO:0000256" key="4">
    <source>
        <dbReference type="ARBA" id="ARBA00022792"/>
    </source>
</evidence>
<name>A0A7J7IHB4_9RHOD</name>
<dbReference type="GO" id="GO:0032977">
    <property type="term" value="F:membrane insertase activity"/>
    <property type="evidence" value="ECO:0007669"/>
    <property type="project" value="InterPro"/>
</dbReference>
<evidence type="ECO:0000256" key="10">
    <source>
        <dbReference type="SAM" id="MobiDB-lite"/>
    </source>
</evidence>
<feature type="domain" description="Membrane insertase YidC/Oxa/ALB C-terminal" evidence="12">
    <location>
        <begin position="136"/>
        <end position="328"/>
    </location>
</feature>
<evidence type="ECO:0000256" key="7">
    <source>
        <dbReference type="ARBA" id="ARBA00023128"/>
    </source>
</evidence>
<feature type="region of interest" description="Disordered" evidence="10">
    <location>
        <begin position="66"/>
        <end position="99"/>
    </location>
</feature>
<dbReference type="Proteomes" id="UP000530660">
    <property type="component" value="Unassembled WGS sequence"/>
</dbReference>
<feature type="compositionally biased region" description="Basic and acidic residues" evidence="10">
    <location>
        <begin position="71"/>
        <end position="83"/>
    </location>
</feature>
<evidence type="ECO:0000256" key="1">
    <source>
        <dbReference type="ARBA" id="ARBA00004448"/>
    </source>
</evidence>
<keyword evidence="7" id="KW-0496">Mitochondrion</keyword>
<comment type="subcellular location">
    <subcellularLocation>
        <location evidence="9">Membrane</location>
        <topology evidence="9">Multi-pass membrane protein</topology>
    </subcellularLocation>
    <subcellularLocation>
        <location evidence="1">Mitochondrion inner membrane</location>
        <topology evidence="1">Multi-pass membrane protein</topology>
    </subcellularLocation>
</comment>
<keyword evidence="4" id="KW-0999">Mitochondrion inner membrane</keyword>
<keyword evidence="5" id="KW-0809">Transit peptide</keyword>
<comment type="caution">
    <text evidence="13">The sequence shown here is derived from an EMBL/GenBank/DDBJ whole genome shotgun (WGS) entry which is preliminary data.</text>
</comment>